<dbReference type="EMBL" id="DUIH01000017">
    <property type="protein sequence ID" value="HIH69977.1"/>
    <property type="molecule type" value="Genomic_DNA"/>
</dbReference>
<organism evidence="1 2">
    <name type="scientific">Methermicoccus shengliensis</name>
    <dbReference type="NCBI Taxonomy" id="660064"/>
    <lineage>
        <taxon>Archaea</taxon>
        <taxon>Methanobacteriati</taxon>
        <taxon>Methanobacteriota</taxon>
        <taxon>Stenosarchaea group</taxon>
        <taxon>Methanomicrobia</taxon>
        <taxon>Methanosarcinales</taxon>
        <taxon>Methermicoccaceae</taxon>
        <taxon>Methermicoccus</taxon>
    </lineage>
</organism>
<evidence type="ECO:0000313" key="1">
    <source>
        <dbReference type="EMBL" id="HIH69977.1"/>
    </source>
</evidence>
<name>A0A832VXM1_9EURY</name>
<dbReference type="RefSeq" id="WP_042686098.1">
    <property type="nucleotide sequence ID" value="NZ_DUIH01000017.1"/>
</dbReference>
<dbReference type="Proteomes" id="UP000600363">
    <property type="component" value="Unassembled WGS sequence"/>
</dbReference>
<gene>
    <name evidence="1" type="ORF">HA299_05140</name>
</gene>
<sequence>MEERAWAKIVFSELAPHERLAIEAVSVDNTSNMQCEWDDEVALTVECSSAKSLLATLDDYLRCLQVSLGMASAVGR</sequence>
<evidence type="ECO:0008006" key="3">
    <source>
        <dbReference type="Google" id="ProtNLM"/>
    </source>
</evidence>
<dbReference type="AlphaFoldDB" id="A0A832VXM1"/>
<comment type="caution">
    <text evidence="1">The sequence shown here is derived from an EMBL/GenBank/DDBJ whole genome shotgun (WGS) entry which is preliminary data.</text>
</comment>
<reference evidence="1" key="1">
    <citation type="journal article" date="2020" name="bioRxiv">
        <title>A rank-normalized archaeal taxonomy based on genome phylogeny resolves widespread incomplete and uneven classifications.</title>
        <authorList>
            <person name="Rinke C."/>
            <person name="Chuvochina M."/>
            <person name="Mussig A.J."/>
            <person name="Chaumeil P.-A."/>
            <person name="Waite D.W."/>
            <person name="Whitman W.B."/>
            <person name="Parks D.H."/>
            <person name="Hugenholtz P."/>
        </authorList>
    </citation>
    <scope>NUCLEOTIDE SEQUENCE</scope>
    <source>
        <strain evidence="1">UBA12518</strain>
    </source>
</reference>
<accession>A0A832VXM1</accession>
<dbReference type="NCBIfam" id="NF011470">
    <property type="entry name" value="PRK14887.1"/>
    <property type="match status" value="1"/>
</dbReference>
<protein>
    <recommendedName>
        <fullName evidence="3">KEOPS complex subunit Pcc1</fullName>
    </recommendedName>
</protein>
<evidence type="ECO:0000313" key="2">
    <source>
        <dbReference type="Proteomes" id="UP000600363"/>
    </source>
</evidence>
<proteinExistence type="predicted"/>